<dbReference type="GO" id="GO:0016616">
    <property type="term" value="F:oxidoreductase activity, acting on the CH-OH group of donors, NAD or NADP as acceptor"/>
    <property type="evidence" value="ECO:0007669"/>
    <property type="project" value="UniProtKB-ARBA"/>
</dbReference>
<dbReference type="EMBL" id="JAHQCW010000021">
    <property type="protein sequence ID" value="MBU9737542.1"/>
    <property type="molecule type" value="Genomic_DNA"/>
</dbReference>
<name>A0A949K7Y3_9FIRM</name>
<proteinExistence type="predicted"/>
<feature type="domain" description="D-isomer specific 2-hydroxyacid dehydrogenase NAD-binding" evidence="3">
    <location>
        <begin position="105"/>
        <end position="279"/>
    </location>
</feature>
<evidence type="ECO:0000256" key="2">
    <source>
        <dbReference type="ARBA" id="ARBA00023027"/>
    </source>
</evidence>
<dbReference type="RefSeq" id="WP_158348849.1">
    <property type="nucleotide sequence ID" value="NZ_JAHQCW010000021.1"/>
</dbReference>
<accession>A0A949K7Y3</accession>
<dbReference type="SUPFAM" id="SSF51735">
    <property type="entry name" value="NAD(P)-binding Rossmann-fold domains"/>
    <property type="match status" value="1"/>
</dbReference>
<evidence type="ECO:0000313" key="4">
    <source>
        <dbReference type="EMBL" id="MBU9737542.1"/>
    </source>
</evidence>
<dbReference type="CDD" id="cd05300">
    <property type="entry name" value="2-Hacid_dh_1"/>
    <property type="match status" value="1"/>
</dbReference>
<sequence length="320" mass="36026">MEQKNILVTFPVTDKQKHSLEMYAPGSHFLYRPREEVTTEDVHNANIIIGNVNPSQLVGASKLEWLQLDSAGTNGYLDPGVLPSGTKLTNATGAYGLAISEYMIGVVLELIKKLHYYRDNQNQRLWKDEGHVTSIQDSRTLVVGLGDIGNEFARKMDALGSHVNAVKRRPSDKPEYIEELYLLKDLDKLLPEADIVALCLPGTEQTRHLFNAKRIKLMKESAILLNVGRGTVVDTEALCDALEKGQLYGAALDVTEPEPLPPDHRLWKFRNVVITPHTSGQYHLPETLNKIVRISAENLMRFMNHKELRNEVDFTSGYKK</sequence>
<dbReference type="SUPFAM" id="SSF52283">
    <property type="entry name" value="Formate/glycerate dehydrogenase catalytic domain-like"/>
    <property type="match status" value="1"/>
</dbReference>
<evidence type="ECO:0000313" key="5">
    <source>
        <dbReference type="Proteomes" id="UP000712157"/>
    </source>
</evidence>
<dbReference type="PANTHER" id="PTHR43333:SF1">
    <property type="entry name" value="D-ISOMER SPECIFIC 2-HYDROXYACID DEHYDROGENASE NAD-BINDING DOMAIN-CONTAINING PROTEIN"/>
    <property type="match status" value="1"/>
</dbReference>
<dbReference type="InterPro" id="IPR036291">
    <property type="entry name" value="NAD(P)-bd_dom_sf"/>
</dbReference>
<dbReference type="FunFam" id="3.40.50.720:FF:000363">
    <property type="entry name" value="D-isomer specific 2-hydroxyacid dehydrogenase"/>
    <property type="match status" value="1"/>
</dbReference>
<dbReference type="Proteomes" id="UP000712157">
    <property type="component" value="Unassembled WGS sequence"/>
</dbReference>
<comment type="caution">
    <text evidence="4">The sequence shown here is derived from an EMBL/GenBank/DDBJ whole genome shotgun (WGS) entry which is preliminary data.</text>
</comment>
<dbReference type="GO" id="GO:0051287">
    <property type="term" value="F:NAD binding"/>
    <property type="evidence" value="ECO:0007669"/>
    <property type="project" value="InterPro"/>
</dbReference>
<evidence type="ECO:0000256" key="1">
    <source>
        <dbReference type="ARBA" id="ARBA00023002"/>
    </source>
</evidence>
<dbReference type="AlphaFoldDB" id="A0A949K7Y3"/>
<dbReference type="InterPro" id="IPR006140">
    <property type="entry name" value="D-isomer_DH_NAD-bd"/>
</dbReference>
<evidence type="ECO:0000259" key="3">
    <source>
        <dbReference type="Pfam" id="PF02826"/>
    </source>
</evidence>
<dbReference type="PANTHER" id="PTHR43333">
    <property type="entry name" value="2-HACID_DH_C DOMAIN-CONTAINING PROTEIN"/>
    <property type="match status" value="1"/>
</dbReference>
<dbReference type="InterPro" id="IPR029753">
    <property type="entry name" value="D-isomer_DH_CS"/>
</dbReference>
<dbReference type="Gene3D" id="3.40.50.720">
    <property type="entry name" value="NAD(P)-binding Rossmann-like Domain"/>
    <property type="match status" value="2"/>
</dbReference>
<protein>
    <submittedName>
        <fullName evidence="4">D-2-hydroxyacid dehydrogenase</fullName>
    </submittedName>
</protein>
<dbReference type="Pfam" id="PF02826">
    <property type="entry name" value="2-Hacid_dh_C"/>
    <property type="match status" value="1"/>
</dbReference>
<organism evidence="4 5">
    <name type="scientific">Diplocloster agilis</name>
    <dbReference type="NCBI Taxonomy" id="2850323"/>
    <lineage>
        <taxon>Bacteria</taxon>
        <taxon>Bacillati</taxon>
        <taxon>Bacillota</taxon>
        <taxon>Clostridia</taxon>
        <taxon>Lachnospirales</taxon>
        <taxon>Lachnospiraceae</taxon>
        <taxon>Diplocloster</taxon>
    </lineage>
</organism>
<keyword evidence="1" id="KW-0560">Oxidoreductase</keyword>
<gene>
    <name evidence="4" type="ORF">KTH89_13415</name>
</gene>
<reference evidence="4" key="1">
    <citation type="submission" date="2021-06" db="EMBL/GenBank/DDBJ databases">
        <title>Description of novel taxa of the family Lachnospiraceae.</title>
        <authorList>
            <person name="Chaplin A.V."/>
            <person name="Sokolova S.R."/>
            <person name="Pikina A.P."/>
            <person name="Korzhanova M."/>
            <person name="Belova V."/>
            <person name="Korostin D."/>
            <person name="Efimov B.A."/>
        </authorList>
    </citation>
    <scope>NUCLEOTIDE SEQUENCE</scope>
    <source>
        <strain evidence="4">ASD5720</strain>
    </source>
</reference>
<keyword evidence="2" id="KW-0520">NAD</keyword>
<keyword evidence="5" id="KW-1185">Reference proteome</keyword>
<dbReference type="PROSITE" id="PS00671">
    <property type="entry name" value="D_2_HYDROXYACID_DH_3"/>
    <property type="match status" value="1"/>
</dbReference>